<organism evidence="2 3">
    <name type="scientific">Plenodomus tracheiphilus IPT5</name>
    <dbReference type="NCBI Taxonomy" id="1408161"/>
    <lineage>
        <taxon>Eukaryota</taxon>
        <taxon>Fungi</taxon>
        <taxon>Dikarya</taxon>
        <taxon>Ascomycota</taxon>
        <taxon>Pezizomycotina</taxon>
        <taxon>Dothideomycetes</taxon>
        <taxon>Pleosporomycetidae</taxon>
        <taxon>Pleosporales</taxon>
        <taxon>Pleosporineae</taxon>
        <taxon>Leptosphaeriaceae</taxon>
        <taxon>Plenodomus</taxon>
    </lineage>
</organism>
<feature type="region of interest" description="Disordered" evidence="1">
    <location>
        <begin position="1"/>
        <end position="23"/>
    </location>
</feature>
<accession>A0A6A7AMY6</accession>
<reference evidence="2" key="1">
    <citation type="submission" date="2020-01" db="EMBL/GenBank/DDBJ databases">
        <authorList>
            <consortium name="DOE Joint Genome Institute"/>
            <person name="Haridas S."/>
            <person name="Albert R."/>
            <person name="Binder M."/>
            <person name="Bloem J."/>
            <person name="Labutti K."/>
            <person name="Salamov A."/>
            <person name="Andreopoulos B."/>
            <person name="Baker S.E."/>
            <person name="Barry K."/>
            <person name="Bills G."/>
            <person name="Bluhm B.H."/>
            <person name="Cannon C."/>
            <person name="Castanera R."/>
            <person name="Culley D.E."/>
            <person name="Daum C."/>
            <person name="Ezra D."/>
            <person name="Gonzalez J.B."/>
            <person name="Henrissat B."/>
            <person name="Kuo A."/>
            <person name="Liang C."/>
            <person name="Lipzen A."/>
            <person name="Lutzoni F."/>
            <person name="Magnuson J."/>
            <person name="Mondo S."/>
            <person name="Nolan M."/>
            <person name="Ohm R."/>
            <person name="Pangilinan J."/>
            <person name="Park H.-J."/>
            <person name="Ramirez L."/>
            <person name="Alfaro M."/>
            <person name="Sun H."/>
            <person name="Tritt A."/>
            <person name="Yoshinaga Y."/>
            <person name="Zwiers L.-H."/>
            <person name="Turgeon B.G."/>
            <person name="Goodwin S.B."/>
            <person name="Spatafora J.W."/>
            <person name="Crous P.W."/>
            <person name="Grigoriev I.V."/>
        </authorList>
    </citation>
    <scope>NUCLEOTIDE SEQUENCE</scope>
    <source>
        <strain evidence="2">IPT5</strain>
    </source>
</reference>
<gene>
    <name evidence="2" type="ORF">T440DRAFT_528463</name>
</gene>
<dbReference type="Proteomes" id="UP000799423">
    <property type="component" value="Unassembled WGS sequence"/>
</dbReference>
<evidence type="ECO:0000313" key="2">
    <source>
        <dbReference type="EMBL" id="KAF2844034.1"/>
    </source>
</evidence>
<evidence type="ECO:0000256" key="1">
    <source>
        <dbReference type="SAM" id="MobiDB-lite"/>
    </source>
</evidence>
<sequence>MSTDEDQALFSGEEQVKGQSHHCQPSGPYCKASMMEATADAESMWPLQDDSCLTANATSYVDDYLQAVESELFYDSILRCSDAPILICMGRQWIGSRCSNASMRRQRKRSRWITHPIRPPLLPQQANLLRADELCFSVAKTGSKRSQTPCSSPPYLWTDEKVYLANDNPSKTAATAFPWGCTREPRFVTPDDLAVLPDLASEDFTDQAADEREVWVSPEELILRGGREPRSTQARQKHERDVLRSYSRAEHEIASLSRRTPHSTMNTTRRKGGVATKQAGVSRQKRRSR</sequence>
<protein>
    <submittedName>
        <fullName evidence="2">Uncharacterized protein</fullName>
    </submittedName>
</protein>
<dbReference type="OrthoDB" id="3698274at2759"/>
<dbReference type="AlphaFoldDB" id="A0A6A7AMY6"/>
<feature type="region of interest" description="Disordered" evidence="1">
    <location>
        <begin position="225"/>
        <end position="289"/>
    </location>
</feature>
<proteinExistence type="predicted"/>
<dbReference type="EMBL" id="MU006431">
    <property type="protein sequence ID" value="KAF2844034.1"/>
    <property type="molecule type" value="Genomic_DNA"/>
</dbReference>
<feature type="compositionally biased region" description="Basic and acidic residues" evidence="1">
    <location>
        <begin position="225"/>
        <end position="253"/>
    </location>
</feature>
<name>A0A6A7AMY6_9PLEO</name>
<evidence type="ECO:0000313" key="3">
    <source>
        <dbReference type="Proteomes" id="UP000799423"/>
    </source>
</evidence>
<keyword evidence="3" id="KW-1185">Reference proteome</keyword>